<dbReference type="STRING" id="985053.VMUT_1880"/>
<dbReference type="eggNOG" id="arCOG00060">
    <property type="taxonomic scope" value="Archaea"/>
</dbReference>
<dbReference type="CDD" id="cd00614">
    <property type="entry name" value="CGS_like"/>
    <property type="match status" value="1"/>
</dbReference>
<dbReference type="InterPro" id="IPR000277">
    <property type="entry name" value="Cys/Met-Metab_PyrdxlP-dep_enz"/>
</dbReference>
<dbReference type="PANTHER" id="PTHR11808:SF15">
    <property type="entry name" value="CYSTATHIONINE GAMMA-LYASE"/>
    <property type="match status" value="1"/>
</dbReference>
<sequence>MGFVGKGTKSVRGGVRHTSDDIGSVIEPIYQTALFDFREPERKPSLHGVVPLKYSREDNPTVHSVESKMAELEHGADAVGTSSGMAAITTLLMALLKPGMQILIPLDVYGSTLVLLERLSKFGVRVVITDPGNDSVIKSLVKGIDLVFIESVSNPLLRVYNIPEIVKLARDVGAKVIVDNTLATPIGITPIEYGADFVIHSATKYLSGHNDVVAGFVIGSDAEAMKSVWEWRRFIGTVMEPFTAFLVDRGLKTLHIRMRKHEENARAAAEFLMEHPKVERVYYPCLNGHESYELAKKLLNNCGGIVSFEVKGGLREALAVYKHVKMIIPSVSFGGTESIITHPASTTHVHWSPEDRARAGIRDNLLRLSVGLEDVEDIISDLDQALNHA</sequence>
<evidence type="ECO:0000313" key="5">
    <source>
        <dbReference type="Proteomes" id="UP000007485"/>
    </source>
</evidence>
<evidence type="ECO:0000256" key="1">
    <source>
        <dbReference type="ARBA" id="ARBA00001933"/>
    </source>
</evidence>
<dbReference type="GeneID" id="10289532"/>
<dbReference type="GO" id="GO:0009086">
    <property type="term" value="P:methionine biosynthetic process"/>
    <property type="evidence" value="ECO:0007669"/>
    <property type="project" value="UniProtKB-ARBA"/>
</dbReference>
<dbReference type="InterPro" id="IPR054542">
    <property type="entry name" value="Cys_met_metab_PP"/>
</dbReference>
<evidence type="ECO:0000313" key="4">
    <source>
        <dbReference type="EMBL" id="ADY02081.1"/>
    </source>
</evidence>
<gene>
    <name evidence="4" type="ordered locus">VMUT_1880</name>
</gene>
<dbReference type="Proteomes" id="UP000007485">
    <property type="component" value="Chromosome"/>
</dbReference>
<dbReference type="GO" id="GO:0005737">
    <property type="term" value="C:cytoplasm"/>
    <property type="evidence" value="ECO:0007669"/>
    <property type="project" value="TreeGrafter"/>
</dbReference>
<dbReference type="InterPro" id="IPR015421">
    <property type="entry name" value="PyrdxlP-dep_Trfase_major"/>
</dbReference>
<dbReference type="GO" id="GO:0019343">
    <property type="term" value="P:cysteine biosynthetic process via cystathionine"/>
    <property type="evidence" value="ECO:0007669"/>
    <property type="project" value="TreeGrafter"/>
</dbReference>
<dbReference type="RefSeq" id="WP_013605243.1">
    <property type="nucleotide sequence ID" value="NC_015151.1"/>
</dbReference>
<evidence type="ECO:0000256" key="2">
    <source>
        <dbReference type="ARBA" id="ARBA00009077"/>
    </source>
</evidence>
<dbReference type="Gene3D" id="3.40.640.10">
    <property type="entry name" value="Type I PLP-dependent aspartate aminotransferase-like (Major domain)"/>
    <property type="match status" value="1"/>
</dbReference>
<dbReference type="InterPro" id="IPR015422">
    <property type="entry name" value="PyrdxlP-dep_Trfase_small"/>
</dbReference>
<dbReference type="Gene3D" id="3.90.1150.10">
    <property type="entry name" value="Aspartate Aminotransferase, domain 1"/>
    <property type="match status" value="1"/>
</dbReference>
<dbReference type="KEGG" id="vmo:VMUT_1880"/>
<name>F0QVQ7_VULM7</name>
<evidence type="ECO:0000256" key="3">
    <source>
        <dbReference type="ARBA" id="ARBA00022898"/>
    </source>
</evidence>
<dbReference type="InterPro" id="IPR015424">
    <property type="entry name" value="PyrdxlP-dep_Trfase"/>
</dbReference>
<dbReference type="GO" id="GO:0004123">
    <property type="term" value="F:cystathionine gamma-lyase activity"/>
    <property type="evidence" value="ECO:0007669"/>
    <property type="project" value="TreeGrafter"/>
</dbReference>
<dbReference type="PANTHER" id="PTHR11808">
    <property type="entry name" value="TRANS-SULFURATION ENZYME FAMILY MEMBER"/>
    <property type="match status" value="1"/>
</dbReference>
<dbReference type="GO" id="GO:0019346">
    <property type="term" value="P:transsulfuration"/>
    <property type="evidence" value="ECO:0007669"/>
    <property type="project" value="InterPro"/>
</dbReference>
<dbReference type="Pfam" id="PF01053">
    <property type="entry name" value="Cys_Met_Meta_PP"/>
    <property type="match status" value="1"/>
</dbReference>
<comment type="similarity">
    <text evidence="2">Belongs to the trans-sulfuration enzymes family.</text>
</comment>
<proteinExistence type="inferred from homology"/>
<keyword evidence="3" id="KW-0663">Pyridoxal phosphate</keyword>
<keyword evidence="5" id="KW-1185">Reference proteome</keyword>
<dbReference type="GO" id="GO:0030170">
    <property type="term" value="F:pyridoxal phosphate binding"/>
    <property type="evidence" value="ECO:0007669"/>
    <property type="project" value="InterPro"/>
</dbReference>
<accession>F0QVQ7</accession>
<dbReference type="EMBL" id="CP002529">
    <property type="protein sequence ID" value="ADY02081.1"/>
    <property type="molecule type" value="Genomic_DNA"/>
</dbReference>
<comment type="cofactor">
    <cofactor evidence="1">
        <name>pyridoxal 5'-phosphate</name>
        <dbReference type="ChEBI" id="CHEBI:597326"/>
    </cofactor>
</comment>
<dbReference type="FunFam" id="3.40.640.10:FF:000046">
    <property type="entry name" value="Cystathionine gamma-lyase"/>
    <property type="match status" value="1"/>
</dbReference>
<dbReference type="OrthoDB" id="43458at2157"/>
<dbReference type="FunFam" id="3.90.1150.10:FF:000033">
    <property type="entry name" value="Cystathionine gamma-synthase"/>
    <property type="match status" value="1"/>
</dbReference>
<dbReference type="AlphaFoldDB" id="F0QVQ7"/>
<protein>
    <submittedName>
        <fullName evidence="4">Cystathionine gamma-synthase</fullName>
    </submittedName>
</protein>
<organism evidence="4 5">
    <name type="scientific">Vulcanisaeta moutnovskia (strain 768-28)</name>
    <dbReference type="NCBI Taxonomy" id="985053"/>
    <lineage>
        <taxon>Archaea</taxon>
        <taxon>Thermoproteota</taxon>
        <taxon>Thermoprotei</taxon>
        <taxon>Thermoproteales</taxon>
        <taxon>Thermoproteaceae</taxon>
        <taxon>Vulcanisaeta</taxon>
    </lineage>
</organism>
<dbReference type="SUPFAM" id="SSF53383">
    <property type="entry name" value="PLP-dependent transferases"/>
    <property type="match status" value="1"/>
</dbReference>
<dbReference type="HOGENOM" id="CLU_018986_2_0_2"/>
<dbReference type="PIRSF" id="PIRSF001434">
    <property type="entry name" value="CGS"/>
    <property type="match status" value="1"/>
</dbReference>
<dbReference type="PROSITE" id="PS00868">
    <property type="entry name" value="CYS_MET_METAB_PP"/>
    <property type="match status" value="1"/>
</dbReference>
<reference evidence="4 5" key="1">
    <citation type="journal article" date="2011" name="J. Bacteriol.">
        <title>Complete genome sequence of 'Vulcanisaeta moutnovskia' strain 768-28, a novel member of the hyperthermophilic crenarchaeal genus vulcanisaeta.</title>
        <authorList>
            <person name="Gumerov V.M."/>
            <person name="Mardanov A.V."/>
            <person name="Beletsky A.V."/>
            <person name="Prokofeva M.I."/>
            <person name="Bonch-Osmolovskaya E.A."/>
            <person name="Ravin N.V."/>
            <person name="Skryabin K.G."/>
        </authorList>
    </citation>
    <scope>NUCLEOTIDE SEQUENCE [LARGE SCALE GENOMIC DNA]</scope>
    <source>
        <strain evidence="4 5">768-28</strain>
    </source>
</reference>